<feature type="transmembrane region" description="Helical" evidence="1">
    <location>
        <begin position="38"/>
        <end position="61"/>
    </location>
</feature>
<sequence>MTKASLGVAAGKAAVIAPLAVTASYVDAWCVRASTGELGWFFGVEFWVMALIVAGVYIRIWTHDDEPWVGGFALLALVAGLVAGPLLLFHGGLAALAGGLGVFVFGAPAPAAARACGFDVGRREVEGREMEGG</sequence>
<evidence type="ECO:0000313" key="4">
    <source>
        <dbReference type="Proteomes" id="UP000498980"/>
    </source>
</evidence>
<dbReference type="RefSeq" id="WP_173316457.1">
    <property type="nucleotide sequence ID" value="NZ_BAAAUE010000013.1"/>
</dbReference>
<keyword evidence="1" id="KW-1133">Transmembrane helix</keyword>
<keyword evidence="1" id="KW-0472">Membrane</keyword>
<dbReference type="EMBL" id="BLWC01000001">
    <property type="protein sequence ID" value="GFN00073.1"/>
    <property type="molecule type" value="Genomic_DNA"/>
</dbReference>
<organism evidence="2 4">
    <name type="scientific">Streptomyces fulvorobeus</name>
    <dbReference type="NCBI Taxonomy" id="284028"/>
    <lineage>
        <taxon>Bacteria</taxon>
        <taxon>Bacillati</taxon>
        <taxon>Actinomycetota</taxon>
        <taxon>Actinomycetes</taxon>
        <taxon>Kitasatosporales</taxon>
        <taxon>Streptomycetaceae</taxon>
        <taxon>Streptomyces</taxon>
    </lineage>
</organism>
<feature type="transmembrane region" description="Helical" evidence="1">
    <location>
        <begin position="68"/>
        <end position="87"/>
    </location>
</feature>
<keyword evidence="4" id="KW-1185">Reference proteome</keyword>
<evidence type="ECO:0000313" key="3">
    <source>
        <dbReference type="EMBL" id="NYE43593.1"/>
    </source>
</evidence>
<accession>A0A7J0CC63</accession>
<dbReference type="Proteomes" id="UP000530403">
    <property type="component" value="Unassembled WGS sequence"/>
</dbReference>
<protein>
    <submittedName>
        <fullName evidence="2">Uncharacterized protein</fullName>
    </submittedName>
</protein>
<keyword evidence="1" id="KW-0812">Transmembrane</keyword>
<dbReference type="Proteomes" id="UP000498980">
    <property type="component" value="Unassembled WGS sequence"/>
</dbReference>
<feature type="transmembrane region" description="Helical" evidence="1">
    <location>
        <begin position="93"/>
        <end position="113"/>
    </location>
</feature>
<evidence type="ECO:0000313" key="5">
    <source>
        <dbReference type="Proteomes" id="UP000530403"/>
    </source>
</evidence>
<gene>
    <name evidence="3" type="ORF">HEB29_004604</name>
    <name evidence="2" type="ORF">Sfulv_48830</name>
</gene>
<evidence type="ECO:0000313" key="2">
    <source>
        <dbReference type="EMBL" id="GFN00073.1"/>
    </source>
</evidence>
<reference evidence="2 4" key="1">
    <citation type="submission" date="2020-05" db="EMBL/GenBank/DDBJ databases">
        <title>Whole genome shotgun sequence of Streptomyces fulvorobeus NBRC 15897.</title>
        <authorList>
            <person name="Komaki H."/>
            <person name="Tamura T."/>
        </authorList>
    </citation>
    <scope>NUCLEOTIDE SEQUENCE [LARGE SCALE GENOMIC DNA]</scope>
    <source>
        <strain evidence="2 4">NBRC 15897</strain>
    </source>
</reference>
<evidence type="ECO:0000256" key="1">
    <source>
        <dbReference type="SAM" id="Phobius"/>
    </source>
</evidence>
<name>A0A7J0CC63_9ACTN</name>
<dbReference type="AlphaFoldDB" id="A0A7J0CC63"/>
<dbReference type="EMBL" id="JACCCF010000001">
    <property type="protein sequence ID" value="NYE43593.1"/>
    <property type="molecule type" value="Genomic_DNA"/>
</dbReference>
<reference evidence="3 5" key="2">
    <citation type="submission" date="2020-07" db="EMBL/GenBank/DDBJ databases">
        <title>Sequencing the genomes of 1000 actinobacteria strains.</title>
        <authorList>
            <person name="Klenk H.-P."/>
        </authorList>
    </citation>
    <scope>NUCLEOTIDE SEQUENCE [LARGE SCALE GENOMIC DNA]</scope>
    <source>
        <strain evidence="3 5">DSM 41455</strain>
    </source>
</reference>
<proteinExistence type="predicted"/>
<comment type="caution">
    <text evidence="2">The sequence shown here is derived from an EMBL/GenBank/DDBJ whole genome shotgun (WGS) entry which is preliminary data.</text>
</comment>